<evidence type="ECO:0000313" key="1">
    <source>
        <dbReference type="EMBL" id="KAI3725869.1"/>
    </source>
</evidence>
<comment type="caution">
    <text evidence="1">The sequence shown here is derived from an EMBL/GenBank/DDBJ whole genome shotgun (WGS) entry which is preliminary data.</text>
</comment>
<reference evidence="2" key="1">
    <citation type="journal article" date="2022" name="Mol. Ecol. Resour.">
        <title>The genomes of chicory, endive, great burdock and yacon provide insights into Asteraceae palaeo-polyploidization history and plant inulin production.</title>
        <authorList>
            <person name="Fan W."/>
            <person name="Wang S."/>
            <person name="Wang H."/>
            <person name="Wang A."/>
            <person name="Jiang F."/>
            <person name="Liu H."/>
            <person name="Zhao H."/>
            <person name="Xu D."/>
            <person name="Zhang Y."/>
        </authorList>
    </citation>
    <scope>NUCLEOTIDE SEQUENCE [LARGE SCALE GENOMIC DNA]</scope>
    <source>
        <strain evidence="2">cv. Yunnan</strain>
    </source>
</reference>
<dbReference type="Proteomes" id="UP001056120">
    <property type="component" value="Linkage Group LG22"/>
</dbReference>
<sequence>MAATTFQSDDSGVVKSPSSPGDSQSVSPPVAVSDSVSSAPVSVAPSPTFSSSDWCAPSTVPEIVNSPDDSGAEGRGSDSGGGDASKKTVWNKPSNGVFDAVSPVMGAVSWPALGEVSKSSPKSSSSESLKALADGPLPPALQVVNENSPSSPHKPTTGNNVLPASTQNHVAPAKQRHTKRGGGSVNLNVSANGGFSQKPAASQDLVKENPHNASAESSPKANTRVESLKGGFGSQSRNGDDHQHQRNTYRRSNSGPHSRGDGSYHHGYVGKRDQDREWNQHSRSFNGRDTRTQSQRGYPRGYIRPSVHAPPPFIPPQMPLLRPFANNMMYPDMPSPTMFYVQAPPPPPESLRGMPPLVGPIPPPMYFLSDPMFHARIVSQIDYYFSNDNLVKDIYLRKNMDEQGWVPISLIAGFKKVLHLTDNIQIIVDAMRASTIVEVQGDKIRRRNDWMKWLMQPTAQVVGNQEALASQLQGVTLDDATSTIRDSVQGGGGVDDERLII</sequence>
<proteinExistence type="predicted"/>
<protein>
    <submittedName>
        <fullName evidence="1">Uncharacterized protein</fullName>
    </submittedName>
</protein>
<name>A0ACB9BUZ8_9ASTR</name>
<reference evidence="1 2" key="2">
    <citation type="journal article" date="2022" name="Mol. Ecol. Resour.">
        <title>The genomes of chicory, endive, great burdock and yacon provide insights into Asteraceae paleo-polyploidization history and plant inulin production.</title>
        <authorList>
            <person name="Fan W."/>
            <person name="Wang S."/>
            <person name="Wang H."/>
            <person name="Wang A."/>
            <person name="Jiang F."/>
            <person name="Liu H."/>
            <person name="Zhao H."/>
            <person name="Xu D."/>
            <person name="Zhang Y."/>
        </authorList>
    </citation>
    <scope>NUCLEOTIDE SEQUENCE [LARGE SCALE GENOMIC DNA]</scope>
    <source>
        <strain evidence="2">cv. Yunnan</strain>
        <tissue evidence="1">Leaves</tissue>
    </source>
</reference>
<accession>A0ACB9BUZ8</accession>
<keyword evidence="2" id="KW-1185">Reference proteome</keyword>
<gene>
    <name evidence="1" type="ORF">L1987_65665</name>
</gene>
<evidence type="ECO:0000313" key="2">
    <source>
        <dbReference type="Proteomes" id="UP001056120"/>
    </source>
</evidence>
<organism evidence="1 2">
    <name type="scientific">Smallanthus sonchifolius</name>
    <dbReference type="NCBI Taxonomy" id="185202"/>
    <lineage>
        <taxon>Eukaryota</taxon>
        <taxon>Viridiplantae</taxon>
        <taxon>Streptophyta</taxon>
        <taxon>Embryophyta</taxon>
        <taxon>Tracheophyta</taxon>
        <taxon>Spermatophyta</taxon>
        <taxon>Magnoliopsida</taxon>
        <taxon>eudicotyledons</taxon>
        <taxon>Gunneridae</taxon>
        <taxon>Pentapetalae</taxon>
        <taxon>asterids</taxon>
        <taxon>campanulids</taxon>
        <taxon>Asterales</taxon>
        <taxon>Asteraceae</taxon>
        <taxon>Asteroideae</taxon>
        <taxon>Heliantheae alliance</taxon>
        <taxon>Millerieae</taxon>
        <taxon>Smallanthus</taxon>
    </lineage>
</organism>
<dbReference type="EMBL" id="CM042039">
    <property type="protein sequence ID" value="KAI3725869.1"/>
    <property type="molecule type" value="Genomic_DNA"/>
</dbReference>